<accession>A0A9D3AJ30</accession>
<feature type="transmembrane region" description="Helical" evidence="1">
    <location>
        <begin position="111"/>
        <end position="138"/>
    </location>
</feature>
<sequence length="180" mass="20265">MKIRENRMYVVWICMAGFLAGILYANVLAADEIAGIGIFQEYFLGRFSGVEILSADYIWYIARIRAVPLFLLAALGSTKLRKASAAVFLAWTGFSLGLIMTAAVLKMGGKGLVLCLIALTPHLFFYAAGYLILLWYLFRYPEVRWNLSKTVCMAFLILTGFLLECYVNPVLMQMFVETLQ</sequence>
<dbReference type="RefSeq" id="WP_242872751.1">
    <property type="nucleotide sequence ID" value="NZ_CABMJS010000018.1"/>
</dbReference>
<feature type="transmembrane region" description="Helical" evidence="1">
    <location>
        <begin position="57"/>
        <end position="76"/>
    </location>
</feature>
<reference evidence="2" key="2">
    <citation type="submission" date="2021-09" db="EMBL/GenBank/DDBJ databases">
        <authorList>
            <person name="Gilroy R."/>
        </authorList>
    </citation>
    <scope>NUCLEOTIDE SEQUENCE</scope>
    <source>
        <strain evidence="2">USAMLcec4-12693</strain>
    </source>
</reference>
<evidence type="ECO:0000313" key="2">
    <source>
        <dbReference type="EMBL" id="HJH49667.1"/>
    </source>
</evidence>
<keyword evidence="1" id="KW-0472">Membrane</keyword>
<organism evidence="2 3">
    <name type="scientific">Merdimonas faecis</name>
    <dbReference type="NCBI Taxonomy" id="1653435"/>
    <lineage>
        <taxon>Bacteria</taxon>
        <taxon>Bacillati</taxon>
        <taxon>Bacillota</taxon>
        <taxon>Clostridia</taxon>
        <taxon>Lachnospirales</taxon>
        <taxon>Lachnospiraceae</taxon>
        <taxon>Merdimonas</taxon>
    </lineage>
</organism>
<keyword evidence="1" id="KW-1133">Transmembrane helix</keyword>
<reference evidence="2" key="1">
    <citation type="journal article" date="2021" name="PeerJ">
        <title>Extensive microbial diversity within the chicken gut microbiome revealed by metagenomics and culture.</title>
        <authorList>
            <person name="Gilroy R."/>
            <person name="Ravi A."/>
            <person name="Getino M."/>
            <person name="Pursley I."/>
            <person name="Horton D.L."/>
            <person name="Alikhan N.F."/>
            <person name="Baker D."/>
            <person name="Gharbi K."/>
            <person name="Hall N."/>
            <person name="Watson M."/>
            <person name="Adriaenssens E.M."/>
            <person name="Foster-Nyarko E."/>
            <person name="Jarju S."/>
            <person name="Secka A."/>
            <person name="Antonio M."/>
            <person name="Oren A."/>
            <person name="Chaudhuri R.R."/>
            <person name="La Ragione R."/>
            <person name="Hildebrand F."/>
            <person name="Pallen M.J."/>
        </authorList>
    </citation>
    <scope>NUCLEOTIDE SEQUENCE</scope>
    <source>
        <strain evidence="2">USAMLcec4-12693</strain>
    </source>
</reference>
<dbReference type="Proteomes" id="UP000813420">
    <property type="component" value="Unassembled WGS sequence"/>
</dbReference>
<keyword evidence="1" id="KW-0812">Transmembrane</keyword>
<evidence type="ECO:0000313" key="3">
    <source>
        <dbReference type="Proteomes" id="UP000813420"/>
    </source>
</evidence>
<dbReference type="EMBL" id="DYXE01000050">
    <property type="protein sequence ID" value="HJH49667.1"/>
    <property type="molecule type" value="Genomic_DNA"/>
</dbReference>
<dbReference type="AlphaFoldDB" id="A0A9D3AJ30"/>
<gene>
    <name evidence="2" type="ORF">K8V39_05320</name>
</gene>
<proteinExistence type="predicted"/>
<feature type="transmembrane region" description="Helical" evidence="1">
    <location>
        <begin position="9"/>
        <end position="29"/>
    </location>
</feature>
<feature type="transmembrane region" description="Helical" evidence="1">
    <location>
        <begin position="83"/>
        <end position="105"/>
    </location>
</feature>
<name>A0A9D3AJ30_9FIRM</name>
<protein>
    <submittedName>
        <fullName evidence="2">Stage II sporulation protein M</fullName>
    </submittedName>
</protein>
<evidence type="ECO:0000256" key="1">
    <source>
        <dbReference type="SAM" id="Phobius"/>
    </source>
</evidence>
<feature type="transmembrane region" description="Helical" evidence="1">
    <location>
        <begin position="150"/>
        <end position="171"/>
    </location>
</feature>
<comment type="caution">
    <text evidence="2">The sequence shown here is derived from an EMBL/GenBank/DDBJ whole genome shotgun (WGS) entry which is preliminary data.</text>
</comment>